<dbReference type="EMBL" id="LLYA01000001">
    <property type="protein sequence ID" value="KRR30274.1"/>
    <property type="molecule type" value="Genomic_DNA"/>
</dbReference>
<dbReference type="Proteomes" id="UP000052023">
    <property type="component" value="Unassembled WGS sequence"/>
</dbReference>
<reference evidence="1 2" key="1">
    <citation type="submission" date="2014-03" db="EMBL/GenBank/DDBJ databases">
        <title>Bradyrhizobium valentinum sp. nov., isolated from effective nodules of Lupinus mariae-josephae, a lupine endemic of basic-lime soils in Eastern Spain.</title>
        <authorList>
            <person name="Duran D."/>
            <person name="Rey L."/>
            <person name="Navarro A."/>
            <person name="Busquets A."/>
            <person name="Imperial J."/>
            <person name="Ruiz-Argueso T."/>
        </authorList>
    </citation>
    <scope>NUCLEOTIDE SEQUENCE [LARGE SCALE GENOMIC DNA]</scope>
    <source>
        <strain evidence="1 2">Ro19</strain>
    </source>
</reference>
<proteinExistence type="predicted"/>
<accession>A0A0R3ND93</accession>
<dbReference type="AlphaFoldDB" id="A0A0R3ND93"/>
<comment type="caution">
    <text evidence="1">The sequence shown here is derived from an EMBL/GenBank/DDBJ whole genome shotgun (WGS) entry which is preliminary data.</text>
</comment>
<organism evidence="1 2">
    <name type="scientific">Bradyrhizobium retamae</name>
    <dbReference type="NCBI Taxonomy" id="1300035"/>
    <lineage>
        <taxon>Bacteria</taxon>
        <taxon>Pseudomonadati</taxon>
        <taxon>Pseudomonadota</taxon>
        <taxon>Alphaproteobacteria</taxon>
        <taxon>Hyphomicrobiales</taxon>
        <taxon>Nitrobacteraceae</taxon>
        <taxon>Bradyrhizobium</taxon>
    </lineage>
</organism>
<name>A0A0R3ND93_9BRAD</name>
<gene>
    <name evidence="1" type="ORF">CQ13_01010</name>
</gene>
<keyword evidence="2" id="KW-1185">Reference proteome</keyword>
<protein>
    <submittedName>
        <fullName evidence="1">Uncharacterized protein</fullName>
    </submittedName>
</protein>
<evidence type="ECO:0000313" key="2">
    <source>
        <dbReference type="Proteomes" id="UP000052023"/>
    </source>
</evidence>
<sequence length="108" mass="12102">MSDVTSRNPRAFQLRLRRETFSPHMRYVGMKQGDIWYVTFSPDKTDDTAESMARSTRTFKSEIDAKLFAMQILAKGWSASAGTLNPHQPKQVVGPAQIEQWADPGLGG</sequence>
<evidence type="ECO:0000313" key="1">
    <source>
        <dbReference type="EMBL" id="KRR30274.1"/>
    </source>
</evidence>